<evidence type="ECO:0000256" key="10">
    <source>
        <dbReference type="RuleBase" id="RU000304"/>
    </source>
</evidence>
<dbReference type="GO" id="GO:0046872">
    <property type="term" value="F:metal ion binding"/>
    <property type="evidence" value="ECO:0007669"/>
    <property type="project" value="UniProtKB-KW"/>
</dbReference>
<dbReference type="InterPro" id="IPR001245">
    <property type="entry name" value="Ser-Thr/Tyr_kinase_cat_dom"/>
</dbReference>
<evidence type="ECO:0000259" key="11">
    <source>
        <dbReference type="PROSITE" id="PS50011"/>
    </source>
</evidence>
<evidence type="ECO:0000313" key="13">
    <source>
        <dbReference type="Proteomes" id="UP000268162"/>
    </source>
</evidence>
<keyword evidence="13" id="KW-1185">Reference proteome</keyword>
<dbReference type="SUPFAM" id="SSF56112">
    <property type="entry name" value="Protein kinase-like (PK-like)"/>
    <property type="match status" value="1"/>
</dbReference>
<evidence type="ECO:0000256" key="7">
    <source>
        <dbReference type="PIRSR" id="PIRSR000615-1"/>
    </source>
</evidence>
<evidence type="ECO:0000256" key="2">
    <source>
        <dbReference type="ARBA" id="ARBA00022527"/>
    </source>
</evidence>
<organism evidence="12 13">
    <name type="scientific">Dimargaris cristalligena</name>
    <dbReference type="NCBI Taxonomy" id="215637"/>
    <lineage>
        <taxon>Eukaryota</taxon>
        <taxon>Fungi</taxon>
        <taxon>Fungi incertae sedis</taxon>
        <taxon>Zoopagomycota</taxon>
        <taxon>Kickxellomycotina</taxon>
        <taxon>Dimargaritomycetes</taxon>
        <taxon>Dimargaritales</taxon>
        <taxon>Dimargaritaceae</taxon>
        <taxon>Dimargaris</taxon>
    </lineage>
</organism>
<dbReference type="Gene3D" id="3.30.200.20">
    <property type="entry name" value="Phosphorylase Kinase, domain 1"/>
    <property type="match status" value="1"/>
</dbReference>
<dbReference type="GO" id="GO:0000196">
    <property type="term" value="P:cell integrity MAPK cascade"/>
    <property type="evidence" value="ECO:0007669"/>
    <property type="project" value="UniProtKB-ARBA"/>
</dbReference>
<evidence type="ECO:0000256" key="4">
    <source>
        <dbReference type="ARBA" id="ARBA00022741"/>
    </source>
</evidence>
<feature type="binding site" evidence="8">
    <location>
        <position position="143"/>
    </location>
    <ligand>
        <name>Mg(2+)</name>
        <dbReference type="ChEBI" id="CHEBI:18420"/>
    </ligand>
</feature>
<evidence type="ECO:0000256" key="9">
    <source>
        <dbReference type="PROSITE-ProRule" id="PRU10141"/>
    </source>
</evidence>
<dbReference type="PROSITE" id="PS00108">
    <property type="entry name" value="PROTEIN_KINASE_ST"/>
    <property type="match status" value="1"/>
</dbReference>
<dbReference type="InterPro" id="IPR011009">
    <property type="entry name" value="Kinase-like_dom_sf"/>
</dbReference>
<dbReference type="STRING" id="215637.A0A4P9ZMQ1"/>
<name>A0A4P9ZMQ1_9FUNG</name>
<evidence type="ECO:0000313" key="12">
    <source>
        <dbReference type="EMBL" id="RKP34567.1"/>
    </source>
</evidence>
<dbReference type="InterPro" id="IPR000719">
    <property type="entry name" value="Prot_kinase_dom"/>
</dbReference>
<dbReference type="Proteomes" id="UP000268162">
    <property type="component" value="Unassembled WGS sequence"/>
</dbReference>
<dbReference type="InterPro" id="IPR050538">
    <property type="entry name" value="MAP_kinase_kinase_kinase"/>
</dbReference>
<dbReference type="PANTHER" id="PTHR48016:SF48">
    <property type="entry name" value="SERINE_THREONINE-PROTEIN KINASE BCK1_SLK1_SSP31"/>
    <property type="match status" value="1"/>
</dbReference>
<dbReference type="GO" id="GO:0004709">
    <property type="term" value="F:MAP kinase kinase kinase activity"/>
    <property type="evidence" value="ECO:0007669"/>
    <property type="project" value="UniProtKB-ARBA"/>
</dbReference>
<evidence type="ECO:0000256" key="6">
    <source>
        <dbReference type="ARBA" id="ARBA00022840"/>
    </source>
</evidence>
<dbReference type="InterPro" id="IPR008271">
    <property type="entry name" value="Ser/Thr_kinase_AS"/>
</dbReference>
<dbReference type="InterPro" id="IPR017441">
    <property type="entry name" value="Protein_kinase_ATP_BS"/>
</dbReference>
<keyword evidence="4 9" id="KW-0547">Nucleotide-binding</keyword>
<evidence type="ECO:0000256" key="1">
    <source>
        <dbReference type="ARBA" id="ARBA00006529"/>
    </source>
</evidence>
<dbReference type="PANTHER" id="PTHR48016">
    <property type="entry name" value="MAP KINASE KINASE KINASE SSK2-RELATED-RELATED"/>
    <property type="match status" value="1"/>
</dbReference>
<dbReference type="PRINTS" id="PR00109">
    <property type="entry name" value="TYRKINASE"/>
</dbReference>
<dbReference type="FunFam" id="3.30.200.20:FF:000387">
    <property type="entry name" value="Serine/threonine-protein kinase STE11"/>
    <property type="match status" value="1"/>
</dbReference>
<dbReference type="SMART" id="SM00220">
    <property type="entry name" value="S_TKc"/>
    <property type="match status" value="1"/>
</dbReference>
<feature type="active site" description="Proton acceptor" evidence="7">
    <location>
        <position position="138"/>
    </location>
</feature>
<keyword evidence="2 10" id="KW-0723">Serine/threonine-protein kinase</keyword>
<sequence>MQTVKIQWLKGRLIGKGSFGRVYHAINAATGDFMAVKQIELPKTANAVINARQRAMIKALYDETEFLKDFHYEHIVQYLGFNVADNTMNIFLEYVAGGSIASLIKQHGPLAEPVMHSFSQQTLRGLAYIHSHNVLHRDIKGANILVDEAGVCKISDFGISKRNDYELAYDCNSRMSLQGSIFWMAPEVVQASGYSAKIDVWSFGCLVLEMWTGQRPWQNFNDIQTMYKLGSNCAPPLPDDIHPDCAGLLKLCFNPDPEDRPTATQLLEHIFCRVDDNYTYADYYGTSSGSSIYNYD</sequence>
<feature type="binding site" evidence="8">
    <location>
        <position position="156"/>
    </location>
    <ligand>
        <name>Mg(2+)</name>
        <dbReference type="ChEBI" id="CHEBI:18420"/>
    </ligand>
</feature>
<dbReference type="GO" id="GO:0005524">
    <property type="term" value="F:ATP binding"/>
    <property type="evidence" value="ECO:0007669"/>
    <property type="project" value="UniProtKB-UniRule"/>
</dbReference>
<feature type="binding site" evidence="9">
    <location>
        <position position="37"/>
    </location>
    <ligand>
        <name>ATP</name>
        <dbReference type="ChEBI" id="CHEBI:30616"/>
    </ligand>
</feature>
<keyword evidence="8" id="KW-0479">Metal-binding</keyword>
<evidence type="ECO:0000256" key="3">
    <source>
        <dbReference type="ARBA" id="ARBA00022679"/>
    </source>
</evidence>
<dbReference type="FunFam" id="1.10.510.10:FF:000182">
    <property type="entry name" value="MAP kinase kinase kinase mkh1"/>
    <property type="match status" value="1"/>
</dbReference>
<protein>
    <submittedName>
        <fullName evidence="12">Kinase</fullName>
    </submittedName>
</protein>
<dbReference type="AlphaFoldDB" id="A0A4P9ZMQ1"/>
<proteinExistence type="inferred from homology"/>
<feature type="domain" description="Protein kinase" evidence="11">
    <location>
        <begin position="8"/>
        <end position="272"/>
    </location>
</feature>
<reference evidence="13" key="1">
    <citation type="journal article" date="2018" name="Nat. Microbiol.">
        <title>Leveraging single-cell genomics to expand the fungal tree of life.</title>
        <authorList>
            <person name="Ahrendt S.R."/>
            <person name="Quandt C.A."/>
            <person name="Ciobanu D."/>
            <person name="Clum A."/>
            <person name="Salamov A."/>
            <person name="Andreopoulos B."/>
            <person name="Cheng J.F."/>
            <person name="Woyke T."/>
            <person name="Pelin A."/>
            <person name="Henrissat B."/>
            <person name="Reynolds N.K."/>
            <person name="Benny G.L."/>
            <person name="Smith M.E."/>
            <person name="James T.Y."/>
            <person name="Grigoriev I.V."/>
        </authorList>
    </citation>
    <scope>NUCLEOTIDE SEQUENCE [LARGE SCALE GENOMIC DNA]</scope>
    <source>
        <strain evidence="13">RSA 468</strain>
    </source>
</reference>
<keyword evidence="3" id="KW-0808">Transferase</keyword>
<dbReference type="Gene3D" id="1.10.510.10">
    <property type="entry name" value="Transferase(Phosphotransferase) domain 1"/>
    <property type="match status" value="1"/>
</dbReference>
<evidence type="ECO:0000256" key="8">
    <source>
        <dbReference type="PIRSR" id="PIRSR000615-3"/>
    </source>
</evidence>
<dbReference type="EMBL" id="ML003153">
    <property type="protein sequence ID" value="RKP34567.1"/>
    <property type="molecule type" value="Genomic_DNA"/>
</dbReference>
<keyword evidence="8" id="KW-0460">Magnesium</keyword>
<keyword evidence="5 12" id="KW-0418">Kinase</keyword>
<gene>
    <name evidence="12" type="ORF">BJ085DRAFT_13781</name>
</gene>
<comment type="similarity">
    <text evidence="1">Belongs to the protein kinase superfamily. STE Ser/Thr protein kinase family. MAP kinase kinase kinase subfamily.</text>
</comment>
<dbReference type="Pfam" id="PF00069">
    <property type="entry name" value="Pkinase"/>
    <property type="match status" value="1"/>
</dbReference>
<dbReference type="PROSITE" id="PS50011">
    <property type="entry name" value="PROTEIN_KINASE_DOM"/>
    <property type="match status" value="1"/>
</dbReference>
<accession>A0A4P9ZMQ1</accession>
<dbReference type="PROSITE" id="PS00107">
    <property type="entry name" value="PROTEIN_KINASE_ATP"/>
    <property type="match status" value="1"/>
</dbReference>
<keyword evidence="6 9" id="KW-0067">ATP-binding</keyword>
<evidence type="ECO:0000256" key="5">
    <source>
        <dbReference type="ARBA" id="ARBA00022777"/>
    </source>
</evidence>